<evidence type="ECO:0000313" key="1">
    <source>
        <dbReference type="EMBL" id="KKK87645.1"/>
    </source>
</evidence>
<comment type="caution">
    <text evidence="1">The sequence shown here is derived from an EMBL/GenBank/DDBJ whole genome shotgun (WGS) entry which is preliminary data.</text>
</comment>
<dbReference type="Pfam" id="PF16784">
    <property type="entry name" value="HNHc_6"/>
    <property type="match status" value="1"/>
</dbReference>
<gene>
    <name evidence="1" type="ORF">LCGC14_2751200</name>
</gene>
<dbReference type="InterPro" id="IPR003615">
    <property type="entry name" value="HNH_nuc"/>
</dbReference>
<sequence>NGYSQEYTAFWLRNWHCTICGNISDAPHHVVTRGAGGTDNSKNLLALCTTHHTEIGQIGVQTFANKYPVVKHWIALAIDREHVGLS</sequence>
<proteinExistence type="predicted"/>
<name>A0A0F8ZNR8_9ZZZZ</name>
<protein>
    <recommendedName>
        <fullName evidence="2">HNH nuclease domain-containing protein</fullName>
    </recommendedName>
</protein>
<evidence type="ECO:0008006" key="2">
    <source>
        <dbReference type="Google" id="ProtNLM"/>
    </source>
</evidence>
<accession>A0A0F8ZNR8</accession>
<dbReference type="AlphaFoldDB" id="A0A0F8ZNR8"/>
<dbReference type="EMBL" id="LAZR01050304">
    <property type="protein sequence ID" value="KKK87645.1"/>
    <property type="molecule type" value="Genomic_DNA"/>
</dbReference>
<organism evidence="1">
    <name type="scientific">marine sediment metagenome</name>
    <dbReference type="NCBI Taxonomy" id="412755"/>
    <lineage>
        <taxon>unclassified sequences</taxon>
        <taxon>metagenomes</taxon>
        <taxon>ecological metagenomes</taxon>
    </lineage>
</organism>
<dbReference type="InterPro" id="IPR041242">
    <property type="entry name" value="HNHc_6"/>
</dbReference>
<reference evidence="1" key="1">
    <citation type="journal article" date="2015" name="Nature">
        <title>Complex archaea that bridge the gap between prokaryotes and eukaryotes.</title>
        <authorList>
            <person name="Spang A."/>
            <person name="Saw J.H."/>
            <person name="Jorgensen S.L."/>
            <person name="Zaremba-Niedzwiedzka K."/>
            <person name="Martijn J."/>
            <person name="Lind A.E."/>
            <person name="van Eijk R."/>
            <person name="Schleper C."/>
            <person name="Guy L."/>
            <person name="Ettema T.J."/>
        </authorList>
    </citation>
    <scope>NUCLEOTIDE SEQUENCE</scope>
</reference>
<dbReference type="Gene3D" id="1.10.30.50">
    <property type="match status" value="1"/>
</dbReference>
<dbReference type="CDD" id="cd00085">
    <property type="entry name" value="HNHc"/>
    <property type="match status" value="1"/>
</dbReference>
<feature type="non-terminal residue" evidence="1">
    <location>
        <position position="1"/>
    </location>
</feature>